<comment type="caution">
    <text evidence="2">The sequence shown here is derived from an EMBL/GenBank/DDBJ whole genome shotgun (WGS) entry which is preliminary data.</text>
</comment>
<evidence type="ECO:0000259" key="1">
    <source>
        <dbReference type="Pfam" id="PF07727"/>
    </source>
</evidence>
<gene>
    <name evidence="2" type="ORF">CR513_16856</name>
</gene>
<keyword evidence="3" id="KW-1185">Reference proteome</keyword>
<dbReference type="EMBL" id="QJKJ01003089">
    <property type="protein sequence ID" value="RDY00013.1"/>
    <property type="molecule type" value="Genomic_DNA"/>
</dbReference>
<proteinExistence type="predicted"/>
<accession>A0A371HB48</accession>
<organism evidence="2 3">
    <name type="scientific">Mucuna pruriens</name>
    <name type="common">Velvet bean</name>
    <name type="synonym">Dolichos pruriens</name>
    <dbReference type="NCBI Taxonomy" id="157652"/>
    <lineage>
        <taxon>Eukaryota</taxon>
        <taxon>Viridiplantae</taxon>
        <taxon>Streptophyta</taxon>
        <taxon>Embryophyta</taxon>
        <taxon>Tracheophyta</taxon>
        <taxon>Spermatophyta</taxon>
        <taxon>Magnoliopsida</taxon>
        <taxon>eudicotyledons</taxon>
        <taxon>Gunneridae</taxon>
        <taxon>Pentapetalae</taxon>
        <taxon>rosids</taxon>
        <taxon>fabids</taxon>
        <taxon>Fabales</taxon>
        <taxon>Fabaceae</taxon>
        <taxon>Papilionoideae</taxon>
        <taxon>50 kb inversion clade</taxon>
        <taxon>NPAAA clade</taxon>
        <taxon>indigoferoid/millettioid clade</taxon>
        <taxon>Phaseoleae</taxon>
        <taxon>Mucuna</taxon>
    </lineage>
</organism>
<evidence type="ECO:0000313" key="2">
    <source>
        <dbReference type="EMBL" id="RDY00013.1"/>
    </source>
</evidence>
<dbReference type="AlphaFoldDB" id="A0A371HB48"/>
<name>A0A371HB48_MUCPR</name>
<dbReference type="Proteomes" id="UP000257109">
    <property type="component" value="Unassembled WGS sequence"/>
</dbReference>
<feature type="non-terminal residue" evidence="2">
    <location>
        <position position="1"/>
    </location>
</feature>
<evidence type="ECO:0000313" key="3">
    <source>
        <dbReference type="Proteomes" id="UP000257109"/>
    </source>
</evidence>
<sequence>AFKIKKNAKGDVERYKARLVAKGYNQQHGVDYDELFAPVARIETIHFLISIATQMAFLNGYLEENVYVEQPMDFAIKGQEEKILKLKKALYNLKQPPRSRKW</sequence>
<reference evidence="2" key="1">
    <citation type="submission" date="2018-05" db="EMBL/GenBank/DDBJ databases">
        <title>Draft genome of Mucuna pruriens seed.</title>
        <authorList>
            <person name="Nnadi N.E."/>
            <person name="Vos R."/>
            <person name="Hasami M.H."/>
            <person name="Devisetty U.K."/>
            <person name="Aguiy J.C."/>
        </authorList>
    </citation>
    <scope>NUCLEOTIDE SEQUENCE [LARGE SCALE GENOMIC DNA]</scope>
    <source>
        <strain evidence="2">JCA_2017</strain>
    </source>
</reference>
<dbReference type="Pfam" id="PF07727">
    <property type="entry name" value="RVT_2"/>
    <property type="match status" value="1"/>
</dbReference>
<protein>
    <recommendedName>
        <fullName evidence="1">Reverse transcriptase Ty1/copia-type domain-containing protein</fullName>
    </recommendedName>
</protein>
<feature type="domain" description="Reverse transcriptase Ty1/copia-type" evidence="1">
    <location>
        <begin position="2"/>
        <end position="98"/>
    </location>
</feature>
<dbReference type="InterPro" id="IPR013103">
    <property type="entry name" value="RVT_2"/>
</dbReference>
<dbReference type="STRING" id="157652.A0A371HB48"/>
<dbReference type="OrthoDB" id="411615at2759"/>